<keyword evidence="4" id="KW-0496">Mitochondrion</keyword>
<comment type="caution">
    <text evidence="7">The sequence shown here is derived from an EMBL/GenBank/DDBJ whole genome shotgun (WGS) entry which is preliminary data.</text>
</comment>
<comment type="subcellular location">
    <subcellularLocation>
        <location evidence="1">Mitochondrion</location>
    </subcellularLocation>
</comment>
<sequence length="122" mass="13857">MLTPISNPQLLKRILQLTSHRLPDHALSTSTTLADLWSHFAIPPVPKKLAHTKPLQKLATNAHTPNVTVHTRRQTPIDREKNVGRWKVIEEELVQRGLPVTGTRFRGAKVEVQKRGREVRIS</sequence>
<dbReference type="EMBL" id="QWIQ01001581">
    <property type="protein sequence ID" value="RMY64088.1"/>
    <property type="molecule type" value="Genomic_DNA"/>
</dbReference>
<keyword evidence="5" id="KW-0687">Ribonucleoprotein</keyword>
<evidence type="ECO:0000313" key="8">
    <source>
        <dbReference type="Proteomes" id="UP000281468"/>
    </source>
</evidence>
<dbReference type="AlphaFoldDB" id="A0A3M7DIB7"/>
<gene>
    <name evidence="7" type="ORF">D0862_15328</name>
</gene>
<dbReference type="GO" id="GO:0005739">
    <property type="term" value="C:mitochondrion"/>
    <property type="evidence" value="ECO:0007669"/>
    <property type="project" value="UniProtKB-SubCell"/>
</dbReference>
<evidence type="ECO:0000256" key="6">
    <source>
        <dbReference type="ARBA" id="ARBA00035183"/>
    </source>
</evidence>
<evidence type="ECO:0000256" key="3">
    <source>
        <dbReference type="ARBA" id="ARBA00022980"/>
    </source>
</evidence>
<evidence type="ECO:0000313" key="7">
    <source>
        <dbReference type="EMBL" id="RMY64088.1"/>
    </source>
</evidence>
<evidence type="ECO:0000256" key="5">
    <source>
        <dbReference type="ARBA" id="ARBA00023274"/>
    </source>
</evidence>
<accession>A0A3M7DIB7</accession>
<keyword evidence="3" id="KW-0689">Ribosomal protein</keyword>
<dbReference type="Proteomes" id="UP000281468">
    <property type="component" value="Unassembled WGS sequence"/>
</dbReference>
<reference evidence="7 8" key="1">
    <citation type="journal article" date="2018" name="BMC Genomics">
        <title>Genomic evidence for intraspecific hybridization in a clonal and extremely halotolerant yeast.</title>
        <authorList>
            <person name="Gostincar C."/>
            <person name="Stajich J.E."/>
            <person name="Zupancic J."/>
            <person name="Zalar P."/>
            <person name="Gunde-Cimerman N."/>
        </authorList>
    </citation>
    <scope>NUCLEOTIDE SEQUENCE [LARGE SCALE GENOMIC DNA]</scope>
    <source>
        <strain evidence="7 8">EXF-171</strain>
    </source>
</reference>
<dbReference type="InterPro" id="IPR018305">
    <property type="entry name" value="Ribosomal_m50"/>
</dbReference>
<protein>
    <recommendedName>
        <fullName evidence="6">Large ribosomal subunit protein mL50</fullName>
    </recommendedName>
</protein>
<dbReference type="GO" id="GO:0005840">
    <property type="term" value="C:ribosome"/>
    <property type="evidence" value="ECO:0007669"/>
    <property type="project" value="UniProtKB-KW"/>
</dbReference>
<dbReference type="Pfam" id="PF10501">
    <property type="entry name" value="Ribosomal_L50"/>
    <property type="match status" value="1"/>
</dbReference>
<dbReference type="GO" id="GO:1990904">
    <property type="term" value="C:ribonucleoprotein complex"/>
    <property type="evidence" value="ECO:0007669"/>
    <property type="project" value="UniProtKB-KW"/>
</dbReference>
<name>A0A3M7DIB7_HORWE</name>
<evidence type="ECO:0000256" key="2">
    <source>
        <dbReference type="ARBA" id="ARBA00008860"/>
    </source>
</evidence>
<evidence type="ECO:0000256" key="4">
    <source>
        <dbReference type="ARBA" id="ARBA00023128"/>
    </source>
</evidence>
<organism evidence="7 8">
    <name type="scientific">Hortaea werneckii</name>
    <name type="common">Black yeast</name>
    <name type="synonym">Cladosporium werneckii</name>
    <dbReference type="NCBI Taxonomy" id="91943"/>
    <lineage>
        <taxon>Eukaryota</taxon>
        <taxon>Fungi</taxon>
        <taxon>Dikarya</taxon>
        <taxon>Ascomycota</taxon>
        <taxon>Pezizomycotina</taxon>
        <taxon>Dothideomycetes</taxon>
        <taxon>Dothideomycetidae</taxon>
        <taxon>Mycosphaerellales</taxon>
        <taxon>Teratosphaeriaceae</taxon>
        <taxon>Hortaea</taxon>
    </lineage>
</organism>
<evidence type="ECO:0000256" key="1">
    <source>
        <dbReference type="ARBA" id="ARBA00004173"/>
    </source>
</evidence>
<proteinExistence type="inferred from homology"/>
<comment type="similarity">
    <text evidence="2">Belongs to the mitochondrion-specific ribosomal protein mL50 family.</text>
</comment>